<reference evidence="3" key="1">
    <citation type="submission" date="2016-11" db="UniProtKB">
        <authorList>
            <consortium name="WormBaseParasite"/>
        </authorList>
    </citation>
    <scope>IDENTIFICATION</scope>
</reference>
<accession>A0A1I7RNS2</accession>
<dbReference type="AlphaFoldDB" id="A0A1I7RNS2"/>
<dbReference type="WBParaSite" id="BXY_0235900.1">
    <property type="protein sequence ID" value="BXY_0235900.1"/>
    <property type="gene ID" value="BXY_0235900"/>
</dbReference>
<name>A0A1I7RNS2_BURXY</name>
<evidence type="ECO:0000313" key="3">
    <source>
        <dbReference type="WBParaSite" id="BXY_0235900.1"/>
    </source>
</evidence>
<dbReference type="Proteomes" id="UP000095284">
    <property type="component" value="Unplaced"/>
</dbReference>
<feature type="compositionally biased region" description="Basic and acidic residues" evidence="1">
    <location>
        <begin position="16"/>
        <end position="50"/>
    </location>
</feature>
<sequence length="89" mass="9998">MIPTLTITFIHPEDREKEIDQAVRGAETETEKIKKEEVAPRLHPQGHSDADDGSGTVRTRPEHSDGSGRELRERSEIGKLWIEGISILL</sequence>
<feature type="compositionally biased region" description="Basic and acidic residues" evidence="1">
    <location>
        <begin position="59"/>
        <end position="73"/>
    </location>
</feature>
<evidence type="ECO:0000313" key="2">
    <source>
        <dbReference type="Proteomes" id="UP000095284"/>
    </source>
</evidence>
<feature type="region of interest" description="Disordered" evidence="1">
    <location>
        <begin position="16"/>
        <end position="73"/>
    </location>
</feature>
<organism evidence="2 3">
    <name type="scientific">Bursaphelenchus xylophilus</name>
    <name type="common">Pinewood nematode worm</name>
    <name type="synonym">Aphelenchoides xylophilus</name>
    <dbReference type="NCBI Taxonomy" id="6326"/>
    <lineage>
        <taxon>Eukaryota</taxon>
        <taxon>Metazoa</taxon>
        <taxon>Ecdysozoa</taxon>
        <taxon>Nematoda</taxon>
        <taxon>Chromadorea</taxon>
        <taxon>Rhabditida</taxon>
        <taxon>Tylenchina</taxon>
        <taxon>Tylenchomorpha</taxon>
        <taxon>Aphelenchoidea</taxon>
        <taxon>Aphelenchoididae</taxon>
        <taxon>Bursaphelenchus</taxon>
    </lineage>
</organism>
<protein>
    <submittedName>
        <fullName evidence="3">Uncharacterized protein</fullName>
    </submittedName>
</protein>
<proteinExistence type="predicted"/>
<evidence type="ECO:0000256" key="1">
    <source>
        <dbReference type="SAM" id="MobiDB-lite"/>
    </source>
</evidence>